<organism evidence="3 4">
    <name type="scientific">Trueperella bonasi</name>
    <dbReference type="NCBI Taxonomy" id="312286"/>
    <lineage>
        <taxon>Bacteria</taxon>
        <taxon>Bacillati</taxon>
        <taxon>Actinomycetota</taxon>
        <taxon>Actinomycetes</taxon>
        <taxon>Actinomycetales</taxon>
        <taxon>Actinomycetaceae</taxon>
        <taxon>Trueperella</taxon>
    </lineage>
</organism>
<evidence type="ECO:0000313" key="4">
    <source>
        <dbReference type="Proteomes" id="UP001243212"/>
    </source>
</evidence>
<keyword evidence="1" id="KW-0175">Coiled coil</keyword>
<protein>
    <submittedName>
        <fullName evidence="3">Nucleic acid-binding Zn-ribbon protein</fullName>
    </submittedName>
</protein>
<sequence length="244" mass="27425">MARAPREDQLQLLDVAEFDAQLARLRADNEQHPLRAEVGEYMNLVAAKAFELTNAKTALEKANKALEETSERADEISQTIKEKQTRLNAGTGMDSRELMTLQSEIETNQQMLDGVFEEEFENLEEVERWEEEVAGLEAEQKLLNEKIVTGRSDLEAAIEEIEREAGDIRAQRDALYEPLAPTLKKEYERALGRGGLSVIALHRNGETSGGVQLSPIEVNYIKNADPEEIHISDDYQCIVVLLDA</sequence>
<dbReference type="Proteomes" id="UP001243212">
    <property type="component" value="Unassembled WGS sequence"/>
</dbReference>
<proteinExistence type="predicted"/>
<dbReference type="EMBL" id="JAUSQX010000001">
    <property type="protein sequence ID" value="MDP9807082.1"/>
    <property type="molecule type" value="Genomic_DNA"/>
</dbReference>
<feature type="domain" description="CT398-like coiled coil hairpin" evidence="2">
    <location>
        <begin position="15"/>
        <end position="194"/>
    </location>
</feature>
<evidence type="ECO:0000313" key="3">
    <source>
        <dbReference type="EMBL" id="MDP9807082.1"/>
    </source>
</evidence>
<dbReference type="Pfam" id="PF24481">
    <property type="entry name" value="CT398_CC"/>
    <property type="match status" value="1"/>
</dbReference>
<dbReference type="RefSeq" id="WP_307683255.1">
    <property type="nucleotide sequence ID" value="NZ_JAUSQX010000001.1"/>
</dbReference>
<dbReference type="InterPro" id="IPR056003">
    <property type="entry name" value="CT398_CC_hairpin"/>
</dbReference>
<feature type="coiled-coil region" evidence="1">
    <location>
        <begin position="49"/>
        <end position="86"/>
    </location>
</feature>
<name>A0ABT9NI71_9ACTO</name>
<evidence type="ECO:0000259" key="2">
    <source>
        <dbReference type="Pfam" id="PF24481"/>
    </source>
</evidence>
<evidence type="ECO:0000256" key="1">
    <source>
        <dbReference type="SAM" id="Coils"/>
    </source>
</evidence>
<feature type="coiled-coil region" evidence="1">
    <location>
        <begin position="126"/>
        <end position="171"/>
    </location>
</feature>
<reference evidence="3 4" key="1">
    <citation type="submission" date="2023-07" db="EMBL/GenBank/DDBJ databases">
        <title>Sequencing the genomes of 1000 actinobacteria strains.</title>
        <authorList>
            <person name="Klenk H.-P."/>
        </authorList>
    </citation>
    <scope>NUCLEOTIDE SEQUENCE [LARGE SCALE GENOMIC DNA]</scope>
    <source>
        <strain evidence="3 4">DSM 17163</strain>
    </source>
</reference>
<gene>
    <name evidence="3" type="ORF">J2S70_001664</name>
</gene>
<comment type="caution">
    <text evidence="3">The sequence shown here is derived from an EMBL/GenBank/DDBJ whole genome shotgun (WGS) entry which is preliminary data.</text>
</comment>
<dbReference type="Gene3D" id="1.10.287.1490">
    <property type="match status" value="1"/>
</dbReference>
<accession>A0ABT9NI71</accession>
<keyword evidence="4" id="KW-1185">Reference proteome</keyword>